<keyword evidence="4" id="KW-1185">Reference proteome</keyword>
<reference evidence="2 4" key="1">
    <citation type="submission" date="2023-07" db="EMBL/GenBank/DDBJ databases">
        <title>Unpublished Manusciprt.</title>
        <authorList>
            <person name="Aydin F."/>
            <person name="Tarhane S."/>
            <person name="Saticioglu I.B."/>
            <person name="Karakaya E."/>
            <person name="Abay S."/>
            <person name="Guran O."/>
            <person name="Bozkurt E."/>
            <person name="Uzum N."/>
            <person name="Olgun K."/>
            <person name="Jablonski D."/>
        </authorList>
    </citation>
    <scope>NUCLEOTIDE SEQUENCE</scope>
    <source>
        <strain evidence="4">faydin-H75</strain>
        <strain evidence="2">Faydin-H76</strain>
    </source>
</reference>
<dbReference type="AlphaFoldDB" id="A0AA90TEP4"/>
<protein>
    <submittedName>
        <fullName evidence="2">Uncharacterized protein</fullName>
    </submittedName>
</protein>
<reference evidence="1" key="2">
    <citation type="submission" date="2023-07" db="EMBL/GenBank/DDBJ databases">
        <authorList>
            <person name="Aydin F."/>
            <person name="Tarhane S."/>
            <person name="Saticioglu I.B."/>
            <person name="Karakaya E."/>
            <person name="Abay S."/>
            <person name="Guran O."/>
            <person name="Bozkurt E."/>
            <person name="Uzum N."/>
            <person name="Olgun K."/>
            <person name="Jablonski D."/>
        </authorList>
    </citation>
    <scope>NUCLEOTIDE SEQUENCE</scope>
    <source>
        <strain evidence="1">Faydin-H75</strain>
    </source>
</reference>
<dbReference type="Proteomes" id="UP001240777">
    <property type="component" value="Unassembled WGS sequence"/>
</dbReference>
<evidence type="ECO:0000313" key="1">
    <source>
        <dbReference type="EMBL" id="MDO7253054.1"/>
    </source>
</evidence>
<comment type="caution">
    <text evidence="2">The sequence shown here is derived from an EMBL/GenBank/DDBJ whole genome shotgun (WGS) entry which is preliminary data.</text>
</comment>
<proteinExistence type="predicted"/>
<dbReference type="EMBL" id="JAUPEV010000005">
    <property type="protein sequence ID" value="MDO7253054.1"/>
    <property type="molecule type" value="Genomic_DNA"/>
</dbReference>
<name>A0AA90TEP4_9HELI</name>
<organism evidence="2 3">
    <name type="scientific">Helicobacter cappadocius</name>
    <dbReference type="NCBI Taxonomy" id="3063998"/>
    <lineage>
        <taxon>Bacteria</taxon>
        <taxon>Pseudomonadati</taxon>
        <taxon>Campylobacterota</taxon>
        <taxon>Epsilonproteobacteria</taxon>
        <taxon>Campylobacterales</taxon>
        <taxon>Helicobacteraceae</taxon>
        <taxon>Helicobacter</taxon>
    </lineage>
</organism>
<evidence type="ECO:0000313" key="2">
    <source>
        <dbReference type="EMBL" id="MDP2538820.1"/>
    </source>
</evidence>
<reference evidence="1 3" key="3">
    <citation type="journal article" date="2024" name="Syst. Appl. Microbiol.">
        <title>Helicobacter cappadocius sp. nov., from lizards: The first psychrotrophic Helicobacter species.</title>
        <authorList>
            <person name="Aydin F."/>
            <person name="Tarhane S."/>
            <person name="Karakaya E."/>
            <person name="Abay S."/>
            <person name="Kayman T."/>
            <person name="Guran O."/>
            <person name="Bozkurt E."/>
            <person name="Uzum N."/>
            <person name="Avci A."/>
            <person name="Olgun K."/>
            <person name="Jablonski D."/>
            <person name="Guran C."/>
            <person name="Burcin Saticioglu I."/>
        </authorList>
    </citation>
    <scope>NUCLEOTIDE SEQUENCE [LARGE SCALE GENOMIC DNA]</scope>
    <source>
        <strain evidence="1">Faydin-H75</strain>
        <strain evidence="3">faydin-H76</strain>
    </source>
</reference>
<evidence type="ECO:0000313" key="3">
    <source>
        <dbReference type="Proteomes" id="UP001177258"/>
    </source>
</evidence>
<gene>
    <name evidence="1" type="ORF">Q5I04_03905</name>
    <name evidence="2" type="ORF">Q5I06_03360</name>
</gene>
<evidence type="ECO:0000313" key="4">
    <source>
        <dbReference type="Proteomes" id="UP001240777"/>
    </source>
</evidence>
<sequence length="62" mass="7560">MIDFRNKNKQKILFERQMLRGLRADYSPKHYFSFDGLIYLRVGSKTRYQRQVKCLCVDSLRK</sequence>
<dbReference type="RefSeq" id="WP_305516899.1">
    <property type="nucleotide sequence ID" value="NZ_JAUPEV010000005.1"/>
</dbReference>
<dbReference type="Proteomes" id="UP001177258">
    <property type="component" value="Unassembled WGS sequence"/>
</dbReference>
<accession>A0AA90TEP4</accession>
<dbReference type="EMBL" id="JAUYZK010000003">
    <property type="protein sequence ID" value="MDP2538820.1"/>
    <property type="molecule type" value="Genomic_DNA"/>
</dbReference>